<dbReference type="Pfam" id="PF13280">
    <property type="entry name" value="WYL"/>
    <property type="match status" value="1"/>
</dbReference>
<keyword evidence="4" id="KW-1185">Reference proteome</keyword>
<feature type="domain" description="WYL" evidence="1">
    <location>
        <begin position="118"/>
        <end position="185"/>
    </location>
</feature>
<dbReference type="RefSeq" id="WP_120271458.1">
    <property type="nucleotide sequence ID" value="NZ_RAPN01000001.1"/>
</dbReference>
<proteinExistence type="predicted"/>
<name>A0A419W3K2_9BACT</name>
<dbReference type="PROSITE" id="PS52050">
    <property type="entry name" value="WYL"/>
    <property type="match status" value="1"/>
</dbReference>
<gene>
    <name evidence="3" type="ORF">BC643_0355</name>
</gene>
<reference evidence="3 4" key="1">
    <citation type="submission" date="2018-09" db="EMBL/GenBank/DDBJ databases">
        <title>Genomic Encyclopedia of Archaeal and Bacterial Type Strains, Phase II (KMG-II): from individual species to whole genera.</title>
        <authorList>
            <person name="Goeker M."/>
        </authorList>
    </citation>
    <scope>NUCLEOTIDE SEQUENCE [LARGE SCALE GENOMIC DNA]</scope>
    <source>
        <strain evidence="3 4">DSM 27148</strain>
    </source>
</reference>
<organism evidence="3 4">
    <name type="scientific">Mangrovibacterium diazotrophicum</name>
    <dbReference type="NCBI Taxonomy" id="1261403"/>
    <lineage>
        <taxon>Bacteria</taxon>
        <taxon>Pseudomonadati</taxon>
        <taxon>Bacteroidota</taxon>
        <taxon>Bacteroidia</taxon>
        <taxon>Marinilabiliales</taxon>
        <taxon>Prolixibacteraceae</taxon>
        <taxon>Mangrovibacterium</taxon>
    </lineage>
</organism>
<dbReference type="Pfam" id="PF25583">
    <property type="entry name" value="WCX"/>
    <property type="match status" value="1"/>
</dbReference>
<dbReference type="OrthoDB" id="43316at2"/>
<dbReference type="PANTHER" id="PTHR34580">
    <property type="match status" value="1"/>
</dbReference>
<dbReference type="PANTHER" id="PTHR34580:SF9">
    <property type="entry name" value="SLL5097 PROTEIN"/>
    <property type="match status" value="1"/>
</dbReference>
<dbReference type="InterPro" id="IPR057727">
    <property type="entry name" value="WCX_dom"/>
</dbReference>
<dbReference type="GO" id="GO:0003677">
    <property type="term" value="F:DNA binding"/>
    <property type="evidence" value="ECO:0007669"/>
    <property type="project" value="UniProtKB-KW"/>
</dbReference>
<keyword evidence="3" id="KW-0238">DNA-binding</keyword>
<feature type="domain" description="WCX" evidence="2">
    <location>
        <begin position="217"/>
        <end position="293"/>
    </location>
</feature>
<dbReference type="InterPro" id="IPR026881">
    <property type="entry name" value="WYL_dom"/>
</dbReference>
<dbReference type="Proteomes" id="UP000283387">
    <property type="component" value="Unassembled WGS sequence"/>
</dbReference>
<dbReference type="AlphaFoldDB" id="A0A419W3K2"/>
<sequence>MSDRKTVLRYFHVLNRLRKSPASFKEIDAYLNQQSEWQDENFQVSKRQFGRILKDIKSIFELDIDYDVSRDVYFIDEESESDITNRRLEALDTFQALKVGTDISKIIHFEQRHPQGSEYLMPLIQAIKKEVRVQFAYQKFWDNFLTTRMVEPYALKEFKNRWYLVAKDKKDDKIKTFGLDRLSNLILSNTKFAVPETFSVDKYFHHCFGIITPDEGEPEEIVICFPPHQGKYVKTMPLHGSQEVLTDDETELRIRLKIHRTYDFLLEILSHGDDIKVISPPELVLQVTDKYKNALNQYPNEKTN</sequence>
<accession>A0A419W3K2</accession>
<evidence type="ECO:0000259" key="1">
    <source>
        <dbReference type="Pfam" id="PF13280"/>
    </source>
</evidence>
<evidence type="ECO:0000313" key="4">
    <source>
        <dbReference type="Proteomes" id="UP000283387"/>
    </source>
</evidence>
<evidence type="ECO:0000313" key="3">
    <source>
        <dbReference type="EMBL" id="RKD90019.1"/>
    </source>
</evidence>
<comment type="caution">
    <text evidence="3">The sequence shown here is derived from an EMBL/GenBank/DDBJ whole genome shotgun (WGS) entry which is preliminary data.</text>
</comment>
<protein>
    <submittedName>
        <fullName evidence="3">Putative DNA-binding transcriptional regulator YafY</fullName>
    </submittedName>
</protein>
<dbReference type="EMBL" id="RAPN01000001">
    <property type="protein sequence ID" value="RKD90019.1"/>
    <property type="molecule type" value="Genomic_DNA"/>
</dbReference>
<dbReference type="InterPro" id="IPR051534">
    <property type="entry name" value="CBASS_pafABC_assoc_protein"/>
</dbReference>
<evidence type="ECO:0000259" key="2">
    <source>
        <dbReference type="Pfam" id="PF25583"/>
    </source>
</evidence>